<dbReference type="GO" id="GO:0003735">
    <property type="term" value="F:structural constituent of ribosome"/>
    <property type="evidence" value="ECO:0007669"/>
    <property type="project" value="InterPro"/>
</dbReference>
<dbReference type="PANTHER" id="PTHR21569:SF1">
    <property type="entry name" value="SMALL RIBOSOMAL SUBUNIT PROTEIN US9M"/>
    <property type="match status" value="1"/>
</dbReference>
<evidence type="ECO:0000256" key="7">
    <source>
        <dbReference type="SAM" id="MobiDB-lite"/>
    </source>
</evidence>
<geneLocation type="chloroplast" evidence="8"/>
<dbReference type="InterPro" id="IPR020568">
    <property type="entry name" value="Ribosomal_Su5_D2-typ_SF"/>
</dbReference>
<evidence type="ECO:0000256" key="1">
    <source>
        <dbReference type="ARBA" id="ARBA00005251"/>
    </source>
</evidence>
<dbReference type="InterPro" id="IPR020574">
    <property type="entry name" value="Ribosomal_uS9_CS"/>
</dbReference>
<dbReference type="InterPro" id="IPR000754">
    <property type="entry name" value="Ribosomal_uS9"/>
</dbReference>
<dbReference type="PANTHER" id="PTHR21569">
    <property type="entry name" value="RIBOSOMAL PROTEIN S9"/>
    <property type="match status" value="1"/>
</dbReference>
<dbReference type="PROSITE" id="PS00360">
    <property type="entry name" value="RIBOSOMAL_S9"/>
    <property type="match status" value="1"/>
</dbReference>
<accession>C7BED8</accession>
<dbReference type="SUPFAM" id="SSF54211">
    <property type="entry name" value="Ribosomal protein S5 domain 2-like"/>
    <property type="match status" value="1"/>
</dbReference>
<name>C7BED8_NEGSO</name>
<sequence>MSDNKKILAIGLGRRKSAVAKVQLTKGKGDFFINGKPDFEYMQENSSFLSKIKAPFDLLILKEKILEKNYNVFIHVTGGGLSGQAEAIRLATARAFCSLEPSSRPTLRSNNYLTRDARSKERRKYGLKKARKAPQFSKR</sequence>
<feature type="region of interest" description="Disordered" evidence="7">
    <location>
        <begin position="116"/>
        <end position="139"/>
    </location>
</feature>
<dbReference type="GO" id="GO:0006412">
    <property type="term" value="P:translation"/>
    <property type="evidence" value="ECO:0007669"/>
    <property type="project" value="UniProtKB-UniRule"/>
</dbReference>
<dbReference type="GO" id="GO:0009507">
    <property type="term" value="C:chloroplast"/>
    <property type="evidence" value="ECO:0007669"/>
    <property type="project" value="UniProtKB-SubCell"/>
</dbReference>
<dbReference type="InterPro" id="IPR014721">
    <property type="entry name" value="Ribsml_uS5_D2-typ_fold_subgr"/>
</dbReference>
<evidence type="ECO:0000313" key="8">
    <source>
        <dbReference type="EMBL" id="ACQ90811.1"/>
    </source>
</evidence>
<evidence type="ECO:0000256" key="2">
    <source>
        <dbReference type="ARBA" id="ARBA00022980"/>
    </source>
</evidence>
<keyword evidence="8" id="KW-0934">Plastid</keyword>
<keyword evidence="2 5" id="KW-0689">Ribosomal protein</keyword>
<evidence type="ECO:0000256" key="6">
    <source>
        <dbReference type="RuleBase" id="RU003815"/>
    </source>
</evidence>
<keyword evidence="3 5" id="KW-0687">Ribonucleoprotein</keyword>
<reference evidence="8" key="1">
    <citation type="journal article" date="2009" name="Mol. Biol. Evol.">
        <title>The chloroplast genomes of the green algae Pedinomonas minor, Parachlorella kessleri, and Oocystis solitaria reveal a shared ancestry between the Pedinomonadales and Chlorellales.</title>
        <authorList>
            <person name="Turmel M."/>
            <person name="Otis C."/>
            <person name="Lemieux C."/>
        </authorList>
    </citation>
    <scope>NUCLEOTIDE SEQUENCE</scope>
</reference>
<dbReference type="FunFam" id="3.30.230.10:FF:000001">
    <property type="entry name" value="30S ribosomal protein S9"/>
    <property type="match status" value="1"/>
</dbReference>
<organism evidence="8">
    <name type="scientific">Neglectella solitaria</name>
    <name type="common">Green alga</name>
    <name type="synonym">Oocystis solitaria</name>
    <dbReference type="NCBI Taxonomy" id="120749"/>
    <lineage>
        <taxon>Eukaryota</taxon>
        <taxon>Viridiplantae</taxon>
        <taxon>Chlorophyta</taxon>
        <taxon>core chlorophytes</taxon>
        <taxon>Trebouxiophyceae</taxon>
        <taxon>Chlorellales</taxon>
        <taxon>Oocystaceae</taxon>
        <taxon>Eremosphaeroideae</taxon>
        <taxon>Neglectella</taxon>
    </lineage>
</organism>
<comment type="similarity">
    <text evidence="1 5 6">Belongs to the universal ribosomal protein uS9 family.</text>
</comment>
<dbReference type="GO" id="GO:0015935">
    <property type="term" value="C:small ribosomal subunit"/>
    <property type="evidence" value="ECO:0007669"/>
    <property type="project" value="UniProtKB-ARBA"/>
</dbReference>
<protein>
    <recommendedName>
        <fullName evidence="4 5">Small ribosomal subunit protein uS9c</fullName>
    </recommendedName>
</protein>
<gene>
    <name evidence="5 8" type="primary">rps9</name>
</gene>
<evidence type="ECO:0000256" key="4">
    <source>
        <dbReference type="ARBA" id="ARBA00035152"/>
    </source>
</evidence>
<proteinExistence type="inferred from homology"/>
<dbReference type="AlphaFoldDB" id="C7BED8"/>
<dbReference type="Pfam" id="PF00380">
    <property type="entry name" value="Ribosomal_S9"/>
    <property type="match status" value="1"/>
</dbReference>
<comment type="subcellular location">
    <subcellularLocation>
        <location evidence="5">Plastid</location>
        <location evidence="5">Chloroplast</location>
    </subcellularLocation>
</comment>
<dbReference type="EMBL" id="FJ968739">
    <property type="protein sequence ID" value="ACQ90811.1"/>
    <property type="molecule type" value="Genomic_DNA"/>
</dbReference>
<keyword evidence="8" id="KW-0150">Chloroplast</keyword>
<dbReference type="Gene3D" id="3.30.230.10">
    <property type="match status" value="1"/>
</dbReference>
<dbReference type="NCBIfam" id="NF001099">
    <property type="entry name" value="PRK00132.1"/>
    <property type="match status" value="1"/>
</dbReference>
<evidence type="ECO:0000256" key="5">
    <source>
        <dbReference type="HAMAP-Rule" id="MF_00532"/>
    </source>
</evidence>
<feature type="compositionally biased region" description="Basic residues" evidence="7">
    <location>
        <begin position="120"/>
        <end position="139"/>
    </location>
</feature>
<dbReference type="HAMAP" id="MF_00532_B">
    <property type="entry name" value="Ribosomal_uS9_B"/>
    <property type="match status" value="1"/>
</dbReference>
<dbReference type="InterPro" id="IPR023035">
    <property type="entry name" value="Ribosomal_uS9_bac/plastid"/>
</dbReference>
<dbReference type="GO" id="GO:0003723">
    <property type="term" value="F:RNA binding"/>
    <property type="evidence" value="ECO:0007669"/>
    <property type="project" value="TreeGrafter"/>
</dbReference>
<evidence type="ECO:0000256" key="3">
    <source>
        <dbReference type="ARBA" id="ARBA00023274"/>
    </source>
</evidence>